<dbReference type="OrthoDB" id="9768989at2"/>
<dbReference type="InterPro" id="IPR000209">
    <property type="entry name" value="Peptidase_S8/S53_dom"/>
</dbReference>
<feature type="region of interest" description="Disordered" evidence="1">
    <location>
        <begin position="1"/>
        <end position="30"/>
    </location>
</feature>
<dbReference type="Proteomes" id="UP000075360">
    <property type="component" value="Unassembled WGS sequence"/>
</dbReference>
<comment type="caution">
    <text evidence="3">The sequence shown here is derived from an EMBL/GenBank/DDBJ whole genome shotgun (WGS) entry which is preliminary data.</text>
</comment>
<evidence type="ECO:0000256" key="1">
    <source>
        <dbReference type="SAM" id="MobiDB-lite"/>
    </source>
</evidence>
<proteinExistence type="predicted"/>
<name>A0A149U3U3_9PROT</name>
<dbReference type="GO" id="GO:0004252">
    <property type="term" value="F:serine-type endopeptidase activity"/>
    <property type="evidence" value="ECO:0007669"/>
    <property type="project" value="InterPro"/>
</dbReference>
<dbReference type="EMBL" id="LHZU01000120">
    <property type="protein sequence ID" value="KXV60050.1"/>
    <property type="molecule type" value="Genomic_DNA"/>
</dbReference>
<evidence type="ECO:0000259" key="2">
    <source>
        <dbReference type="Pfam" id="PF00082"/>
    </source>
</evidence>
<organism evidence="3 4">
    <name type="scientific">Acetobacter senegalensis</name>
    <dbReference type="NCBI Taxonomy" id="446692"/>
    <lineage>
        <taxon>Bacteria</taxon>
        <taxon>Pseudomonadati</taxon>
        <taxon>Pseudomonadota</taxon>
        <taxon>Alphaproteobacteria</taxon>
        <taxon>Acetobacterales</taxon>
        <taxon>Acetobacteraceae</taxon>
        <taxon>Acetobacter</taxon>
    </lineage>
</organism>
<dbReference type="InterPro" id="IPR036852">
    <property type="entry name" value="Peptidase_S8/S53_dom_sf"/>
</dbReference>
<dbReference type="GO" id="GO:0006508">
    <property type="term" value="P:proteolysis"/>
    <property type="evidence" value="ECO:0007669"/>
    <property type="project" value="InterPro"/>
</dbReference>
<protein>
    <recommendedName>
        <fullName evidence="2">Peptidase S8/S53 domain-containing protein</fullName>
    </recommendedName>
</protein>
<dbReference type="PATRIC" id="fig|446692.4.peg.3340"/>
<gene>
    <name evidence="3" type="ORF">AD948_06485</name>
</gene>
<dbReference type="RefSeq" id="WP_061471188.1">
    <property type="nucleotide sequence ID" value="NZ_LHZU01000120.1"/>
</dbReference>
<dbReference type="AlphaFoldDB" id="A0A149U3U3"/>
<dbReference type="Pfam" id="PF00082">
    <property type="entry name" value="Peptidase_S8"/>
    <property type="match status" value="1"/>
</dbReference>
<dbReference type="CDD" id="cd04847">
    <property type="entry name" value="Peptidases_S8_Subtilisin_like_2"/>
    <property type="match status" value="1"/>
</dbReference>
<feature type="compositionally biased region" description="Basic and acidic residues" evidence="1">
    <location>
        <begin position="1"/>
        <end position="29"/>
    </location>
</feature>
<reference evidence="3 4" key="1">
    <citation type="submission" date="2015-06" db="EMBL/GenBank/DDBJ databases">
        <title>Improved classification and identification of acetic acid bacteria using matrix-assisted laser desorption/ionization time-of-flight mass spectrometry; Gluconobacter nephelii and Gluconobacter uchimurae are later heterotypic synonyms of Gluconobacter japonicus and Gluconobacter oxydans, respectively.</title>
        <authorList>
            <person name="Li L."/>
            <person name="Cleenwerck I."/>
            <person name="De Vuyst L."/>
            <person name="Vandamme P."/>
        </authorList>
    </citation>
    <scope>NUCLEOTIDE SEQUENCE [LARGE SCALE GENOMIC DNA]</scope>
    <source>
        <strain evidence="3 4">LMG 23690</strain>
    </source>
</reference>
<dbReference type="Gene3D" id="3.40.50.200">
    <property type="entry name" value="Peptidase S8/S53 domain"/>
    <property type="match status" value="1"/>
</dbReference>
<dbReference type="InterPro" id="IPR034074">
    <property type="entry name" value="Y4bN_pept_dom"/>
</dbReference>
<evidence type="ECO:0000313" key="4">
    <source>
        <dbReference type="Proteomes" id="UP000075360"/>
    </source>
</evidence>
<sequence>MVDMKRDRPHLYMEGGGEKELYTSPKRGDSGLPPARVRAAHAHKLEQAIGNALSEARRKLATRDEAVAEGERGFYLEFEIPAAERAAVDGLENKPKSIELVAVRLPEDGEDLISATVFVPEKSADFFVKKIEAYRDEDTKTGKPKNEALVARIEDIRLAALRSLFTDDMTLFPQAERQAWWEVWLREDRLGTFRAVAERLNVVLKEHIISFPERDVVLVLANEATMVRLVGNTDAIAELRIAKDTPSLFLEMGAVEQVEWAAELAERVNPPSILAPAVCVLDSGTTQGHVLIAPGLDPADQHAYDNSWGVGDSAFWNGHGTAMAGVALYGDLEAALSENAAINLQHRLESVKILSPSDQNDPELYGAITEVGITKAETCAPRRRRVFCMAVTSDIGLGRGRPSSWSAAIDQLCYGNGIHRRLIVLAAGNLRGDIVAAEYPDANDLAEVESPAQAWNALVAGAYTDKITITHPDYAGWEAIAPAGDLAPTSRTSGIWDRQWPIRPDVVFEGGNLAYDGVNPASAIDDLQLITTHFRPNVRLFDVFGDTSAAAALAANLSAGIIAARPELWPETVRGLVVHSAEWTPAMQGRFNAAVNQTQKMAMLRRYGWGVPDLGRALMSALNDATLMVEDALLPFRKDGSNIKTRDMNLHHLPWPRDELLALGDQDVELRVTLSYFVEPNPGERGWTRRHRYASHALRFAVKRSLESLQQFRTRTNKAAEAEEAGAMGSAPGGDNWVLGSIRDRGSIHSDIWRGSAAALAERDAVGVFPVSGWWKEKPGLQRWDRSVRYALLVSIRAPGAEVDLYTAIANKLAVAVPAS</sequence>
<evidence type="ECO:0000313" key="3">
    <source>
        <dbReference type="EMBL" id="KXV60050.1"/>
    </source>
</evidence>
<accession>A0A149U3U3</accession>
<feature type="domain" description="Peptidase S8/S53" evidence="2">
    <location>
        <begin position="277"/>
        <end position="610"/>
    </location>
</feature>
<dbReference type="SUPFAM" id="SSF52743">
    <property type="entry name" value="Subtilisin-like"/>
    <property type="match status" value="1"/>
</dbReference>